<dbReference type="InterPro" id="IPR031315">
    <property type="entry name" value="LNS2/PITP"/>
</dbReference>
<keyword evidence="1" id="KW-0732">Signal</keyword>
<dbReference type="GO" id="GO:0031210">
    <property type="term" value="F:phosphatidylcholine binding"/>
    <property type="evidence" value="ECO:0007669"/>
    <property type="project" value="TreeGrafter"/>
</dbReference>
<reference evidence="4" key="1">
    <citation type="submission" date="2016-10" db="EMBL/GenBank/DDBJ databases">
        <authorList>
            <person name="Varghese N."/>
            <person name="Submissions S."/>
        </authorList>
    </citation>
    <scope>NUCLEOTIDE SEQUENCE [LARGE SCALE GENOMIC DNA]</scope>
    <source>
        <strain evidence="4">DSM 45789</strain>
    </source>
</reference>
<accession>A0A1I6R8I2</accession>
<name>A0A1I6R8I2_9BACL</name>
<evidence type="ECO:0000259" key="2">
    <source>
        <dbReference type="SMART" id="SM00775"/>
    </source>
</evidence>
<dbReference type="SUPFAM" id="SSF56784">
    <property type="entry name" value="HAD-like"/>
    <property type="match status" value="1"/>
</dbReference>
<dbReference type="EMBL" id="FPAA01000004">
    <property type="protein sequence ID" value="SFS61037.1"/>
    <property type="molecule type" value="Genomic_DNA"/>
</dbReference>
<protein>
    <submittedName>
        <fullName evidence="3">LNS2 (Lipin/Ned1/Smp2)</fullName>
    </submittedName>
</protein>
<dbReference type="GO" id="GO:0035091">
    <property type="term" value="F:phosphatidylinositol binding"/>
    <property type="evidence" value="ECO:0007669"/>
    <property type="project" value="TreeGrafter"/>
</dbReference>
<keyword evidence="4" id="KW-1185">Reference proteome</keyword>
<organism evidence="3 4">
    <name type="scientific">Marininema halotolerans</name>
    <dbReference type="NCBI Taxonomy" id="1155944"/>
    <lineage>
        <taxon>Bacteria</taxon>
        <taxon>Bacillati</taxon>
        <taxon>Bacillota</taxon>
        <taxon>Bacilli</taxon>
        <taxon>Bacillales</taxon>
        <taxon>Thermoactinomycetaceae</taxon>
        <taxon>Marininema</taxon>
    </lineage>
</organism>
<feature type="chain" id="PRO_5009303944" evidence="1">
    <location>
        <begin position="30"/>
        <end position="336"/>
    </location>
</feature>
<dbReference type="AlphaFoldDB" id="A0A1I6R8I2"/>
<dbReference type="Pfam" id="PF24694">
    <property type="entry name" value="LNS2_PITM1-3"/>
    <property type="match status" value="1"/>
</dbReference>
<dbReference type="GO" id="GO:0008525">
    <property type="term" value="F:phosphatidylcholine transporter activity"/>
    <property type="evidence" value="ECO:0007669"/>
    <property type="project" value="TreeGrafter"/>
</dbReference>
<evidence type="ECO:0000313" key="4">
    <source>
        <dbReference type="Proteomes" id="UP000198660"/>
    </source>
</evidence>
<dbReference type="GO" id="GO:0008526">
    <property type="term" value="F:phosphatidylinositol transfer activity"/>
    <property type="evidence" value="ECO:0007669"/>
    <property type="project" value="TreeGrafter"/>
</dbReference>
<evidence type="ECO:0000256" key="1">
    <source>
        <dbReference type="SAM" id="SignalP"/>
    </source>
</evidence>
<dbReference type="PANTHER" id="PTHR10658:SF81">
    <property type="entry name" value="PROTEIN RETINAL DEGENERATION B"/>
    <property type="match status" value="1"/>
</dbReference>
<dbReference type="Pfam" id="PF24695">
    <property type="entry name" value="PITM1-3"/>
    <property type="match status" value="1"/>
</dbReference>
<dbReference type="OrthoDB" id="573782at2"/>
<feature type="domain" description="LNS2/PITP" evidence="2">
    <location>
        <begin position="175"/>
        <end position="321"/>
    </location>
</feature>
<proteinExistence type="predicted"/>
<gene>
    <name evidence="3" type="ORF">SAMN05444972_104263</name>
</gene>
<dbReference type="GO" id="GO:0005737">
    <property type="term" value="C:cytoplasm"/>
    <property type="evidence" value="ECO:0007669"/>
    <property type="project" value="TreeGrafter"/>
</dbReference>
<feature type="signal peptide" evidence="1">
    <location>
        <begin position="1"/>
        <end position="29"/>
    </location>
</feature>
<dbReference type="Gene3D" id="3.40.50.1000">
    <property type="entry name" value="HAD superfamily/HAD-like"/>
    <property type="match status" value="1"/>
</dbReference>
<sequence>MKRKWFQLAMLLVIASFLIGVGPDSIANAASSSSTVSTISTDFDFKESEFNAPKTGFNYYFNKLLSSHTPHHNGYDLVVNDKDPQVIKGKFQYGDLRKDLEGEWVSIYSYSLSGGKAGWHKLGRAKTNRDGRISFTIPAENHLPQGIHLIKLYVEGDGTHANMYLYNLANPSKTVVFDIDGTLTTDDCENIKEYLNELWDGNYKAKMYQDADKVARYYADQGYHIVYLTARPYWLTEKSQTWLMEHGFPRGILHTYDGDKLLVGDKTTRYKRDFLQDIGSKGMALETAYGNASTDIDAYLSYGLTGNHIYIIGKNAGSKGTTPLKNYTDHLNGLIH</sequence>
<evidence type="ECO:0000313" key="3">
    <source>
        <dbReference type="EMBL" id="SFS61037.1"/>
    </source>
</evidence>
<dbReference type="InterPro" id="IPR023214">
    <property type="entry name" value="HAD_sf"/>
</dbReference>
<dbReference type="Proteomes" id="UP000198660">
    <property type="component" value="Unassembled WGS sequence"/>
</dbReference>
<dbReference type="SMART" id="SM00775">
    <property type="entry name" value="LNS2"/>
    <property type="match status" value="1"/>
</dbReference>
<dbReference type="PANTHER" id="PTHR10658">
    <property type="entry name" value="PHOSPHATIDYLINOSITOL TRANSFER PROTEIN"/>
    <property type="match status" value="1"/>
</dbReference>
<dbReference type="InterPro" id="IPR001666">
    <property type="entry name" value="PI_transfer"/>
</dbReference>
<dbReference type="InterPro" id="IPR036412">
    <property type="entry name" value="HAD-like_sf"/>
</dbReference>
<dbReference type="RefSeq" id="WP_091836066.1">
    <property type="nucleotide sequence ID" value="NZ_FPAA01000004.1"/>
</dbReference>